<comment type="similarity">
    <text evidence="2">Belongs to the AzlC family.</text>
</comment>
<evidence type="ECO:0000256" key="2">
    <source>
        <dbReference type="ARBA" id="ARBA00010735"/>
    </source>
</evidence>
<feature type="transmembrane region" description="Helical" evidence="8">
    <location>
        <begin position="164"/>
        <end position="184"/>
    </location>
</feature>
<dbReference type="EMBL" id="AEQN01000030">
    <property type="protein sequence ID" value="EFV00663.1"/>
    <property type="molecule type" value="Genomic_DNA"/>
</dbReference>
<feature type="transmembrane region" description="Helical" evidence="8">
    <location>
        <begin position="20"/>
        <end position="38"/>
    </location>
</feature>
<dbReference type="AlphaFoldDB" id="E6MJS4"/>
<evidence type="ECO:0000256" key="3">
    <source>
        <dbReference type="ARBA" id="ARBA00022448"/>
    </source>
</evidence>
<dbReference type="eggNOG" id="COG1296">
    <property type="taxonomic scope" value="Bacteria"/>
</dbReference>
<proteinExistence type="inferred from homology"/>
<keyword evidence="10" id="KW-1185">Reference proteome</keyword>
<evidence type="ECO:0000256" key="5">
    <source>
        <dbReference type="ARBA" id="ARBA00022692"/>
    </source>
</evidence>
<feature type="transmembrane region" description="Helical" evidence="8">
    <location>
        <begin position="191"/>
        <end position="209"/>
    </location>
</feature>
<dbReference type="HOGENOM" id="CLU_065777_3_2_9"/>
<protein>
    <submittedName>
        <fullName evidence="9">AzlC protein</fullName>
    </submittedName>
</protein>
<dbReference type="STRING" id="887929.HMP0721_2259"/>
<dbReference type="GO" id="GO:1903785">
    <property type="term" value="P:L-valine transmembrane transport"/>
    <property type="evidence" value="ECO:0007669"/>
    <property type="project" value="TreeGrafter"/>
</dbReference>
<keyword evidence="7 8" id="KW-0472">Membrane</keyword>
<dbReference type="PANTHER" id="PTHR34979">
    <property type="entry name" value="INNER MEMBRANE PROTEIN YGAZ"/>
    <property type="match status" value="1"/>
</dbReference>
<keyword evidence="4" id="KW-1003">Cell membrane</keyword>
<keyword evidence="6 8" id="KW-1133">Transmembrane helix</keyword>
<sequence length="250" mass="26195">MPVPSLSSKQAFITGLKDGLPIGLGYISVSFTFGMMAVTRGLPAWSAILISFTNLTSAGQFAGLDTIAAGGPFVEIALVQLVINLRYALMSLSWSQKLPSDFKFWQRFVIAFGDTDEIFAVSARRHDTGLPLTFFYMLGLMALPILCWTGGTVGGAFASAVLPAAVRSALGLAIYGMFIAIVVPPAREDKAVRTVALAAVALSCALHFLPGLRRLSSGFAIIICGVAASALGAACFPTADTAAPDEEVLL</sequence>
<accession>E6MJS4</accession>
<evidence type="ECO:0000256" key="8">
    <source>
        <dbReference type="SAM" id="Phobius"/>
    </source>
</evidence>
<dbReference type="InterPro" id="IPR011606">
    <property type="entry name" value="Brnchd-chn_aa_trnsp_permease"/>
</dbReference>
<evidence type="ECO:0000256" key="4">
    <source>
        <dbReference type="ARBA" id="ARBA00022475"/>
    </source>
</evidence>
<name>E6MJS4_9FIRM</name>
<keyword evidence="5 8" id="KW-0812">Transmembrane</keyword>
<evidence type="ECO:0000313" key="9">
    <source>
        <dbReference type="EMBL" id="EFV00663.1"/>
    </source>
</evidence>
<organism evidence="9 10">
    <name type="scientific">Pseudoramibacter alactolyticus ATCC 23263</name>
    <dbReference type="NCBI Taxonomy" id="887929"/>
    <lineage>
        <taxon>Bacteria</taxon>
        <taxon>Bacillati</taxon>
        <taxon>Bacillota</taxon>
        <taxon>Clostridia</taxon>
        <taxon>Eubacteriales</taxon>
        <taxon>Eubacteriaceae</taxon>
        <taxon>Pseudoramibacter</taxon>
    </lineage>
</organism>
<evidence type="ECO:0000256" key="1">
    <source>
        <dbReference type="ARBA" id="ARBA00004651"/>
    </source>
</evidence>
<gene>
    <name evidence="9" type="ORF">HMP0721_2259</name>
</gene>
<dbReference type="Pfam" id="PF03591">
    <property type="entry name" value="AzlC"/>
    <property type="match status" value="1"/>
</dbReference>
<evidence type="ECO:0000256" key="7">
    <source>
        <dbReference type="ARBA" id="ARBA00023136"/>
    </source>
</evidence>
<comment type="subcellular location">
    <subcellularLocation>
        <location evidence="1">Cell membrane</location>
        <topology evidence="1">Multi-pass membrane protein</topology>
    </subcellularLocation>
</comment>
<dbReference type="GO" id="GO:0005886">
    <property type="term" value="C:plasma membrane"/>
    <property type="evidence" value="ECO:0007669"/>
    <property type="project" value="UniProtKB-SubCell"/>
</dbReference>
<dbReference type="PANTHER" id="PTHR34979:SF1">
    <property type="entry name" value="INNER MEMBRANE PROTEIN YGAZ"/>
    <property type="match status" value="1"/>
</dbReference>
<comment type="caution">
    <text evidence="9">The sequence shown here is derived from an EMBL/GenBank/DDBJ whole genome shotgun (WGS) entry which is preliminary data.</text>
</comment>
<evidence type="ECO:0000256" key="6">
    <source>
        <dbReference type="ARBA" id="ARBA00022989"/>
    </source>
</evidence>
<keyword evidence="3" id="KW-0813">Transport</keyword>
<evidence type="ECO:0000313" key="10">
    <source>
        <dbReference type="Proteomes" id="UP000004754"/>
    </source>
</evidence>
<reference evidence="9 10" key="1">
    <citation type="submission" date="2010-12" db="EMBL/GenBank/DDBJ databases">
        <authorList>
            <person name="Muzny D."/>
            <person name="Qin X."/>
            <person name="Deng J."/>
            <person name="Jiang H."/>
            <person name="Liu Y."/>
            <person name="Qu J."/>
            <person name="Song X.-Z."/>
            <person name="Zhang L."/>
            <person name="Thornton R."/>
            <person name="Coyle M."/>
            <person name="Francisco L."/>
            <person name="Jackson L."/>
            <person name="Javaid M."/>
            <person name="Korchina V."/>
            <person name="Kovar C."/>
            <person name="Mata R."/>
            <person name="Mathew T."/>
            <person name="Ngo R."/>
            <person name="Nguyen L."/>
            <person name="Nguyen N."/>
            <person name="Okwuonu G."/>
            <person name="Ongeri F."/>
            <person name="Pham C."/>
            <person name="Simmons D."/>
            <person name="Wilczek-Boney K."/>
            <person name="Hale W."/>
            <person name="Jakkamsetti A."/>
            <person name="Pham P."/>
            <person name="Ruth R."/>
            <person name="San Lucas F."/>
            <person name="Warren J."/>
            <person name="Zhang J."/>
            <person name="Zhao Z."/>
            <person name="Zhou C."/>
            <person name="Zhu D."/>
            <person name="Lee S."/>
            <person name="Bess C."/>
            <person name="Blankenburg K."/>
            <person name="Forbes L."/>
            <person name="Fu Q."/>
            <person name="Gubbala S."/>
            <person name="Hirani K."/>
            <person name="Jayaseelan J.C."/>
            <person name="Lara F."/>
            <person name="Munidasa M."/>
            <person name="Palculict T."/>
            <person name="Patil S."/>
            <person name="Pu L.-L."/>
            <person name="Saada N."/>
            <person name="Tang L."/>
            <person name="Weissenberger G."/>
            <person name="Zhu Y."/>
            <person name="Hemphill L."/>
            <person name="Shang Y."/>
            <person name="Youmans B."/>
            <person name="Ayvaz T."/>
            <person name="Ross M."/>
            <person name="Santibanez J."/>
            <person name="Aqrawi P."/>
            <person name="Gross S."/>
            <person name="Joshi V."/>
            <person name="Fowler G."/>
            <person name="Nazareth L."/>
            <person name="Reid J."/>
            <person name="Worley K."/>
            <person name="Petrosino J."/>
            <person name="Highlander S."/>
            <person name="Gibbs R."/>
        </authorList>
    </citation>
    <scope>NUCLEOTIDE SEQUENCE [LARGE SCALE GENOMIC DNA]</scope>
    <source>
        <strain evidence="9 10">ATCC 23263</strain>
    </source>
</reference>
<feature type="transmembrane region" description="Helical" evidence="8">
    <location>
        <begin position="69"/>
        <end position="89"/>
    </location>
</feature>
<feature type="transmembrane region" description="Helical" evidence="8">
    <location>
        <begin position="215"/>
        <end position="236"/>
    </location>
</feature>
<dbReference type="RefSeq" id="WP_006599681.1">
    <property type="nucleotide sequence ID" value="NZ_GL622359.1"/>
</dbReference>
<dbReference type="Proteomes" id="UP000004754">
    <property type="component" value="Unassembled WGS sequence"/>
</dbReference>
<feature type="transmembrane region" description="Helical" evidence="8">
    <location>
        <begin position="134"/>
        <end position="158"/>
    </location>
</feature>